<proteinExistence type="inferred from homology"/>
<dbReference type="InterPro" id="IPR034660">
    <property type="entry name" value="DinB/YfiT-like"/>
</dbReference>
<dbReference type="SUPFAM" id="SSF109854">
    <property type="entry name" value="DinB/YfiT-like putative metalloenzymes"/>
    <property type="match status" value="1"/>
</dbReference>
<gene>
    <name evidence="4" type="ORF">I5907_14815</name>
</gene>
<dbReference type="Proteomes" id="UP000628448">
    <property type="component" value="Unassembled WGS sequence"/>
</dbReference>
<evidence type="ECO:0000256" key="2">
    <source>
        <dbReference type="ARBA" id="ARBA00022723"/>
    </source>
</evidence>
<keyword evidence="2 3" id="KW-0479">Metal-binding</keyword>
<feature type="binding site" evidence="3">
    <location>
        <position position="72"/>
    </location>
    <ligand>
        <name>a divalent metal cation</name>
        <dbReference type="ChEBI" id="CHEBI:60240"/>
    </ligand>
</feature>
<comment type="similarity">
    <text evidence="1">Belongs to the DinB family.</text>
</comment>
<feature type="binding site" evidence="3">
    <location>
        <position position="150"/>
    </location>
    <ligand>
        <name>a divalent metal cation</name>
        <dbReference type="ChEBI" id="CHEBI:60240"/>
    </ligand>
</feature>
<evidence type="ECO:0000313" key="4">
    <source>
        <dbReference type="EMBL" id="MBG9377513.1"/>
    </source>
</evidence>
<protein>
    <submittedName>
        <fullName evidence="4">DinB family protein</fullName>
    </submittedName>
</protein>
<dbReference type="EMBL" id="JADWYR010000002">
    <property type="protein sequence ID" value="MBG9377513.1"/>
    <property type="molecule type" value="Genomic_DNA"/>
</dbReference>
<feature type="binding site" evidence="3">
    <location>
        <position position="154"/>
    </location>
    <ligand>
        <name>a divalent metal cation</name>
        <dbReference type="ChEBI" id="CHEBI:60240"/>
    </ligand>
</feature>
<accession>A0A931E9A1</accession>
<dbReference type="InterPro" id="IPR007837">
    <property type="entry name" value="DinB"/>
</dbReference>
<dbReference type="AlphaFoldDB" id="A0A931E9A1"/>
<reference evidence="4" key="1">
    <citation type="submission" date="2020-11" db="EMBL/GenBank/DDBJ databases">
        <title>Bacterial whole genome sequence for Panacibacter sp. DH6.</title>
        <authorList>
            <person name="Le V."/>
            <person name="Ko S."/>
            <person name="Ahn C.-Y."/>
            <person name="Oh H.-M."/>
        </authorList>
    </citation>
    <scope>NUCLEOTIDE SEQUENCE</scope>
    <source>
        <strain evidence="4">DH6</strain>
    </source>
</reference>
<dbReference type="PANTHER" id="PTHR37302:SF3">
    <property type="entry name" value="DAMAGE-INDUCIBLE PROTEIN DINB"/>
    <property type="match status" value="1"/>
</dbReference>
<sequence>MRNYTVFVFEEVFFISCADNTEEMIKAAILDYTIYNHWANQTLTGWLRSLDSTLLYKESKSSFASIAHTLQHMINAQNFWYAVISNAGIDDHDEQLQPGTVDEIMGALLKGSQQIVDVVNMLTEDGLAAKVSSPAITKSRYEFILHTINHNSYHRGQIITICRVLGINHNIPNTDYDTYLWAGNSK</sequence>
<dbReference type="RefSeq" id="WP_196991595.1">
    <property type="nucleotide sequence ID" value="NZ_JADWYR010000002.1"/>
</dbReference>
<organism evidence="4 5">
    <name type="scientific">Panacibacter microcysteis</name>
    <dbReference type="NCBI Taxonomy" id="2793269"/>
    <lineage>
        <taxon>Bacteria</taxon>
        <taxon>Pseudomonadati</taxon>
        <taxon>Bacteroidota</taxon>
        <taxon>Chitinophagia</taxon>
        <taxon>Chitinophagales</taxon>
        <taxon>Chitinophagaceae</taxon>
        <taxon>Panacibacter</taxon>
    </lineage>
</organism>
<evidence type="ECO:0000313" key="5">
    <source>
        <dbReference type="Proteomes" id="UP000628448"/>
    </source>
</evidence>
<evidence type="ECO:0000256" key="3">
    <source>
        <dbReference type="PIRSR" id="PIRSR607837-1"/>
    </source>
</evidence>
<evidence type="ECO:0000256" key="1">
    <source>
        <dbReference type="ARBA" id="ARBA00008635"/>
    </source>
</evidence>
<dbReference type="Pfam" id="PF05163">
    <property type="entry name" value="DinB"/>
    <property type="match status" value="1"/>
</dbReference>
<dbReference type="GO" id="GO:0046872">
    <property type="term" value="F:metal ion binding"/>
    <property type="evidence" value="ECO:0007669"/>
    <property type="project" value="UniProtKB-KW"/>
</dbReference>
<dbReference type="Gene3D" id="1.20.120.450">
    <property type="entry name" value="dinb family like domain"/>
    <property type="match status" value="1"/>
</dbReference>
<keyword evidence="5" id="KW-1185">Reference proteome</keyword>
<comment type="caution">
    <text evidence="4">The sequence shown here is derived from an EMBL/GenBank/DDBJ whole genome shotgun (WGS) entry which is preliminary data.</text>
</comment>
<name>A0A931E9A1_9BACT</name>
<dbReference type="PANTHER" id="PTHR37302">
    <property type="entry name" value="SLR1116 PROTEIN"/>
    <property type="match status" value="1"/>
</dbReference>